<feature type="coiled-coil region" evidence="6">
    <location>
        <begin position="280"/>
        <end position="339"/>
    </location>
</feature>
<protein>
    <submittedName>
        <fullName evidence="9">Neurofilament light chain</fullName>
    </submittedName>
</protein>
<dbReference type="PROSITE" id="PS51842">
    <property type="entry name" value="IF_ROD_2"/>
    <property type="match status" value="1"/>
</dbReference>
<accession>A0A3Q2PCH5</accession>
<dbReference type="GeneTree" id="ENSGT00940000156208"/>
<evidence type="ECO:0000313" key="10">
    <source>
        <dbReference type="Proteomes" id="UP000265000"/>
    </source>
</evidence>
<feature type="domain" description="IF rod" evidence="8">
    <location>
        <begin position="57"/>
        <end position="368"/>
    </location>
</feature>
<dbReference type="Gene3D" id="1.20.5.500">
    <property type="entry name" value="Single helix bin"/>
    <property type="match status" value="1"/>
</dbReference>
<evidence type="ECO:0000256" key="2">
    <source>
        <dbReference type="ARBA" id="ARBA00022490"/>
    </source>
</evidence>
<dbReference type="GO" id="GO:0099160">
    <property type="term" value="C:postsynaptic intermediate filament cytoskeleton"/>
    <property type="evidence" value="ECO:0007669"/>
    <property type="project" value="TreeGrafter"/>
</dbReference>
<feature type="region of interest" description="Disordered" evidence="7">
    <location>
        <begin position="398"/>
        <end position="535"/>
    </location>
</feature>
<sequence length="535" mass="60956">MHSAPATSRVSSRRSYSTSTRAPPSYSPILPAAAATELRLEQAVQVSSEFKQLRTQEKAELQDLNDRFASFIDRVHELEQQNKQLETELLLLRQRQAEPSNLRALYEHEIRQLRAAVEEAHHEKQAAQDHRDEMEDVLNNLQKRYKDQVLGREDAEARLMDARKGADEAALGQAELEKRVGILLDELAFLKGLCESEIAELQAQIQYSVEVAVEMEVSKPDLSTALREIRGQYETMAQRNLQAAEDWFCNKMTVMAVGSARNTESARSTKDEAGEYRRQLRDRTLEIDACREMNQSLENQLQEVEEKQSAEISALQDTISQLEEELRANKNDMARYLKDYQDLLNVKMALDIEIAAYRKLLEGEEIRLSSLLSSAAPYMLSSRLFSPSLRTDDVITASQAQQAEASLPQEEEEAEQVEEEEEEKQGEEEEVADEGEGEEKAEEEEEEEEEGGEALEREEEEEEGGEESQPQEEGDTEQKEGGDEDVKEEEEGEKEAEEEEKTAKPTEKKMPHLKKKRKRDAVLMSSEDCTCHSNH</sequence>
<dbReference type="FunFam" id="1.20.5.1160:FF:000001">
    <property type="entry name" value="Keratin type II"/>
    <property type="match status" value="1"/>
</dbReference>
<dbReference type="GO" id="GO:0005737">
    <property type="term" value="C:cytoplasm"/>
    <property type="evidence" value="ECO:0007669"/>
    <property type="project" value="UniProtKB-SubCell"/>
</dbReference>
<evidence type="ECO:0000313" key="9">
    <source>
        <dbReference type="Ensembl" id="ENSFHEP00000009745.1"/>
    </source>
</evidence>
<dbReference type="Gene3D" id="1.20.5.1160">
    <property type="entry name" value="Vasodilator-stimulated phosphoprotein"/>
    <property type="match status" value="1"/>
</dbReference>
<dbReference type="PANTHER" id="PTHR45652">
    <property type="entry name" value="GLIAL FIBRILLARY ACIDIC PROTEIN"/>
    <property type="match status" value="1"/>
</dbReference>
<dbReference type="GO" id="GO:0033693">
    <property type="term" value="P:neurofilament bundle assembly"/>
    <property type="evidence" value="ECO:0007669"/>
    <property type="project" value="TreeGrafter"/>
</dbReference>
<dbReference type="InterPro" id="IPR050405">
    <property type="entry name" value="Intermediate_filament"/>
</dbReference>
<feature type="coiled-coil region" evidence="6">
    <location>
        <begin position="61"/>
        <end position="158"/>
    </location>
</feature>
<reference evidence="9" key="1">
    <citation type="submission" date="2025-08" db="UniProtKB">
        <authorList>
            <consortium name="Ensembl"/>
        </authorList>
    </citation>
    <scope>IDENTIFICATION</scope>
</reference>
<evidence type="ECO:0000256" key="4">
    <source>
        <dbReference type="ARBA" id="ARBA00023054"/>
    </source>
</evidence>
<dbReference type="Gene3D" id="1.20.5.170">
    <property type="match status" value="1"/>
</dbReference>
<feature type="compositionally biased region" description="Low complexity" evidence="7">
    <location>
        <begin position="399"/>
        <end position="408"/>
    </location>
</feature>
<evidence type="ECO:0000259" key="8">
    <source>
        <dbReference type="PROSITE" id="PS51842"/>
    </source>
</evidence>
<dbReference type="SMART" id="SM01391">
    <property type="entry name" value="Filament"/>
    <property type="match status" value="1"/>
</dbReference>
<feature type="compositionally biased region" description="Acidic residues" evidence="7">
    <location>
        <begin position="409"/>
        <end position="475"/>
    </location>
</feature>
<dbReference type="PROSITE" id="PS00226">
    <property type="entry name" value="IF_ROD_1"/>
    <property type="match status" value="1"/>
</dbReference>
<keyword evidence="10" id="KW-1185">Reference proteome</keyword>
<feature type="region of interest" description="Disordered" evidence="7">
    <location>
        <begin position="1"/>
        <end position="28"/>
    </location>
</feature>
<evidence type="ECO:0000256" key="7">
    <source>
        <dbReference type="SAM" id="MobiDB-lite"/>
    </source>
</evidence>
<dbReference type="AlphaFoldDB" id="A0A3Q2PCH5"/>
<dbReference type="InterPro" id="IPR039008">
    <property type="entry name" value="IF_rod_dom"/>
</dbReference>
<comment type="similarity">
    <text evidence="5">Belongs to the intermediate filament family.</text>
</comment>
<dbReference type="Pfam" id="PF00038">
    <property type="entry name" value="Filament"/>
    <property type="match status" value="1"/>
</dbReference>
<evidence type="ECO:0000256" key="6">
    <source>
        <dbReference type="SAM" id="Coils"/>
    </source>
</evidence>
<name>A0A3Q2PCH5_FUNHE</name>
<evidence type="ECO:0000256" key="5">
    <source>
        <dbReference type="RuleBase" id="RU000685"/>
    </source>
</evidence>
<dbReference type="Proteomes" id="UP000265000">
    <property type="component" value="Unplaced"/>
</dbReference>
<proteinExistence type="inferred from homology"/>
<dbReference type="GO" id="GO:0005882">
    <property type="term" value="C:intermediate filament"/>
    <property type="evidence" value="ECO:0007669"/>
    <property type="project" value="UniProtKB-KW"/>
</dbReference>
<dbReference type="STRING" id="8078.ENSFHEP00000009745"/>
<dbReference type="GO" id="GO:0030424">
    <property type="term" value="C:axon"/>
    <property type="evidence" value="ECO:0007669"/>
    <property type="project" value="TreeGrafter"/>
</dbReference>
<keyword evidence="2" id="KW-0963">Cytoplasm</keyword>
<organism evidence="9 10">
    <name type="scientific">Fundulus heteroclitus</name>
    <name type="common">Killifish</name>
    <name type="synonym">Mummichog</name>
    <dbReference type="NCBI Taxonomy" id="8078"/>
    <lineage>
        <taxon>Eukaryota</taxon>
        <taxon>Metazoa</taxon>
        <taxon>Chordata</taxon>
        <taxon>Craniata</taxon>
        <taxon>Vertebrata</taxon>
        <taxon>Euteleostomi</taxon>
        <taxon>Actinopterygii</taxon>
        <taxon>Neopterygii</taxon>
        <taxon>Teleostei</taxon>
        <taxon>Neoteleostei</taxon>
        <taxon>Acanthomorphata</taxon>
        <taxon>Ovalentaria</taxon>
        <taxon>Atherinomorphae</taxon>
        <taxon>Cyprinodontiformes</taxon>
        <taxon>Fundulidae</taxon>
        <taxon>Fundulus</taxon>
    </lineage>
</organism>
<feature type="compositionally biased region" description="Basic and acidic residues" evidence="7">
    <location>
        <begin position="501"/>
        <end position="510"/>
    </location>
</feature>
<dbReference type="SUPFAM" id="SSF64593">
    <property type="entry name" value="Intermediate filament protein, coiled coil region"/>
    <property type="match status" value="2"/>
</dbReference>
<dbReference type="PANTHER" id="PTHR45652:SF8">
    <property type="entry name" value="NEUROFILAMENT LIGHT POLYPEPTIDE"/>
    <property type="match status" value="1"/>
</dbReference>
<reference evidence="9" key="2">
    <citation type="submission" date="2025-09" db="UniProtKB">
        <authorList>
            <consortium name="Ensembl"/>
        </authorList>
    </citation>
    <scope>IDENTIFICATION</scope>
</reference>
<dbReference type="Ensembl" id="ENSFHET00000030920.1">
    <property type="protein sequence ID" value="ENSFHEP00000009745.1"/>
    <property type="gene ID" value="ENSFHEG00000011017.1"/>
</dbReference>
<dbReference type="InterPro" id="IPR018039">
    <property type="entry name" value="IF_conserved"/>
</dbReference>
<dbReference type="GO" id="GO:0099184">
    <property type="term" value="F:structural constituent of postsynaptic intermediate filament cytoskeleton"/>
    <property type="evidence" value="ECO:0007669"/>
    <property type="project" value="TreeGrafter"/>
</dbReference>
<evidence type="ECO:0000256" key="3">
    <source>
        <dbReference type="ARBA" id="ARBA00022754"/>
    </source>
</evidence>
<dbReference type="FunFam" id="1.20.5.170:FF:000002">
    <property type="entry name" value="Type I keratin KA11"/>
    <property type="match status" value="1"/>
</dbReference>
<comment type="subcellular location">
    <subcellularLocation>
        <location evidence="1">Cytoplasm</location>
    </subcellularLocation>
</comment>
<feature type="compositionally biased region" description="Acidic residues" evidence="7">
    <location>
        <begin position="482"/>
        <end position="500"/>
    </location>
</feature>
<keyword evidence="4 6" id="KW-0175">Coiled coil</keyword>
<evidence type="ECO:0000256" key="1">
    <source>
        <dbReference type="ARBA" id="ARBA00004496"/>
    </source>
</evidence>
<keyword evidence="3 5" id="KW-0403">Intermediate filament</keyword>